<dbReference type="PROSITE" id="PS51257">
    <property type="entry name" value="PROKAR_LIPOPROTEIN"/>
    <property type="match status" value="1"/>
</dbReference>
<sequence length="242" mass="26292">MRSLLPLLVAALLSGCAGSANPDGTWINQSIIDAARQGGPLREALLAYGPNLEWQLDSRQGLATYSNGFEAPQGRLGAGAEGQWRVDFQGNHHELLTLQGQQLMQQASAQGPEQHFARPTRAVEAGAPIGSSFEWALYDAYLGGEWKIRKGVGEGGLVLFHPDGRLEGLPGAERYALCLAGDCAAMTGEHDSLWLQLGQQGAPWLFERDGDELRIFQAINRATVDEVPDLHPGRQAWLLERD</sequence>
<proteinExistence type="predicted"/>
<dbReference type="EMBL" id="FTMP01000001">
    <property type="protein sequence ID" value="SIP92935.1"/>
    <property type="molecule type" value="Genomic_DNA"/>
</dbReference>
<evidence type="ECO:0000313" key="2">
    <source>
        <dbReference type="EMBL" id="SIP92935.1"/>
    </source>
</evidence>
<evidence type="ECO:0008006" key="4">
    <source>
        <dbReference type="Google" id="ProtNLM"/>
    </source>
</evidence>
<keyword evidence="1" id="KW-0732">Signal</keyword>
<dbReference type="Proteomes" id="UP000185841">
    <property type="component" value="Unassembled WGS sequence"/>
</dbReference>
<reference evidence="2 3" key="1">
    <citation type="submission" date="2017-01" db="EMBL/GenBank/DDBJ databases">
        <authorList>
            <person name="Mah S.A."/>
            <person name="Swanson W.J."/>
            <person name="Moy G.W."/>
            <person name="Vacquier V.D."/>
        </authorList>
    </citation>
    <scope>NUCLEOTIDE SEQUENCE [LARGE SCALE GENOMIC DNA]</scope>
    <source>
        <strain evidence="2 3">RU36E</strain>
    </source>
</reference>
<dbReference type="RefSeq" id="WP_076423685.1">
    <property type="nucleotide sequence ID" value="NZ_FTMP01000001.1"/>
</dbReference>
<accession>A0A1N6NLF6</accession>
<organism evidence="2 3">
    <name type="scientific">Aquipseudomonas alcaligenes</name>
    <name type="common">Pseudomonas alcaligenes</name>
    <dbReference type="NCBI Taxonomy" id="43263"/>
    <lineage>
        <taxon>Bacteria</taxon>
        <taxon>Pseudomonadati</taxon>
        <taxon>Pseudomonadota</taxon>
        <taxon>Gammaproteobacteria</taxon>
        <taxon>Pseudomonadales</taxon>
        <taxon>Pseudomonadaceae</taxon>
        <taxon>Aquipseudomonas</taxon>
    </lineage>
</organism>
<feature type="signal peptide" evidence="1">
    <location>
        <begin position="1"/>
        <end position="22"/>
    </location>
</feature>
<evidence type="ECO:0000313" key="3">
    <source>
        <dbReference type="Proteomes" id="UP000185841"/>
    </source>
</evidence>
<gene>
    <name evidence="2" type="ORF">SAMN05878282_101389</name>
</gene>
<dbReference type="AlphaFoldDB" id="A0A1N6NLF6"/>
<protein>
    <recommendedName>
        <fullName evidence="4">Lipoprotein</fullName>
    </recommendedName>
</protein>
<feature type="chain" id="PRO_5013337524" description="Lipoprotein" evidence="1">
    <location>
        <begin position="23"/>
        <end position="242"/>
    </location>
</feature>
<name>A0A1N6NLF6_AQUAC</name>
<evidence type="ECO:0000256" key="1">
    <source>
        <dbReference type="SAM" id="SignalP"/>
    </source>
</evidence>